<evidence type="ECO:0000256" key="1">
    <source>
        <dbReference type="SAM" id="MobiDB-lite"/>
    </source>
</evidence>
<reference evidence="2" key="1">
    <citation type="submission" date="2023-06" db="EMBL/GenBank/DDBJ databases">
        <title>Multi-omics analyses reveal the molecular pathogenesis toolkit of Lasiodiplodia hormozganensis, a cross-kingdom pathogen.</title>
        <authorList>
            <person name="Felix C."/>
            <person name="Meneses R."/>
            <person name="Goncalves M.F.M."/>
            <person name="Tilleman L."/>
            <person name="Duarte A.S."/>
            <person name="Jorrin-Novo J.V."/>
            <person name="Van De Peer Y."/>
            <person name="Deforce D."/>
            <person name="Van Nieuwerburgh F."/>
            <person name="Esteves A.C."/>
            <person name="Alves A."/>
        </authorList>
    </citation>
    <scope>NUCLEOTIDE SEQUENCE</scope>
    <source>
        <strain evidence="2">CBS 339.90</strain>
    </source>
</reference>
<evidence type="ECO:0000313" key="2">
    <source>
        <dbReference type="EMBL" id="KAK0609865.1"/>
    </source>
</evidence>
<proteinExistence type="predicted"/>
<name>A0AA39WBG8_9PEZI</name>
<evidence type="ECO:0000313" key="3">
    <source>
        <dbReference type="Proteomes" id="UP001175001"/>
    </source>
</evidence>
<comment type="caution">
    <text evidence="2">The sequence shown here is derived from an EMBL/GenBank/DDBJ whole genome shotgun (WGS) entry which is preliminary data.</text>
</comment>
<feature type="region of interest" description="Disordered" evidence="1">
    <location>
        <begin position="1"/>
        <end position="47"/>
    </location>
</feature>
<organism evidence="2 3">
    <name type="scientific">Lasiodiplodia hormozganensis</name>
    <dbReference type="NCBI Taxonomy" id="869390"/>
    <lineage>
        <taxon>Eukaryota</taxon>
        <taxon>Fungi</taxon>
        <taxon>Dikarya</taxon>
        <taxon>Ascomycota</taxon>
        <taxon>Pezizomycotina</taxon>
        <taxon>Dothideomycetes</taxon>
        <taxon>Dothideomycetes incertae sedis</taxon>
        <taxon>Botryosphaeriales</taxon>
        <taxon>Botryosphaeriaceae</taxon>
        <taxon>Lasiodiplodia</taxon>
    </lineage>
</organism>
<keyword evidence="3" id="KW-1185">Reference proteome</keyword>
<dbReference type="AlphaFoldDB" id="A0AA39WBG8"/>
<sequence length="482" mass="53541">MAPLQPDDILRSLQTGNQNQDATQNLDPKPATLKLPPRPPSSGELPAPLDFLTPSKFQGEFPVDSNRIALFPAAQIEQDALATRVVLHPRMPQLLDAFLQHKRAWGSTHEQQLYGAGMTWPQLATRLIEKRPLCFLGHGDTTRLRDNRWIGPAYAEWDRVGTREQHRNRFLTLEDYLSYDEIMLGSLLAVSGPTHFINSGGRYNCAVPAADSNSFQRRGVMVGLVGPRFERDGQHDSAIICKPPRSSSSRQVKGAATMDVDVRRLIQQWLLPDDAIDDRENEEVRFTLRGDFDVVMYKARLRVSFDLLLLEAAARAKAAGKSAVVHVVGLGLGVWRRYRVQNQLFVQAFAESLRVLDLQQHVSKVELGWIGDVPEETKVEVVAAGEAKGVEVVFTQADPCRKLDDDDDGKLLVVSWAWDGNSYVGNEYWNGSLAASGDPAAACFSTIAELMNPDINPFAHRVMVVGAGNEEESLPWGELGQR</sequence>
<gene>
    <name evidence="2" type="ORF">DIS24_g12185</name>
</gene>
<accession>A0AA39WBG8</accession>
<dbReference type="Pfam" id="PF16062">
    <property type="entry name" value="MavL-like"/>
    <property type="match status" value="1"/>
</dbReference>
<protein>
    <submittedName>
        <fullName evidence="2">Uncharacterized protein</fullName>
    </submittedName>
</protein>
<dbReference type="Proteomes" id="UP001175001">
    <property type="component" value="Unassembled WGS sequence"/>
</dbReference>
<dbReference type="EMBL" id="JAUJDW010000233">
    <property type="protein sequence ID" value="KAK0609865.1"/>
    <property type="molecule type" value="Genomic_DNA"/>
</dbReference>
<dbReference type="InterPro" id="IPR032063">
    <property type="entry name" value="MavL-like"/>
</dbReference>
<feature type="compositionally biased region" description="Polar residues" evidence="1">
    <location>
        <begin position="12"/>
        <end position="26"/>
    </location>
</feature>